<dbReference type="InParanoid" id="A0A3Q1G9W5"/>
<evidence type="ECO:0000256" key="1">
    <source>
        <dbReference type="SAM" id="MobiDB-lite"/>
    </source>
</evidence>
<accession>A0A3Q1G9W5</accession>
<proteinExistence type="predicted"/>
<protein>
    <submittedName>
        <fullName evidence="2">Uncharacterized protein</fullName>
    </submittedName>
</protein>
<dbReference type="Proteomes" id="UP000257200">
    <property type="component" value="Unplaced"/>
</dbReference>
<dbReference type="GeneTree" id="ENSGT00940000180602"/>
<dbReference type="Ensembl" id="ENSAPOT00000008777.1">
    <property type="protein sequence ID" value="ENSAPOP00000024442.1"/>
    <property type="gene ID" value="ENSAPOG00000006840.1"/>
</dbReference>
<evidence type="ECO:0000313" key="2">
    <source>
        <dbReference type="Ensembl" id="ENSAPOP00000024442.1"/>
    </source>
</evidence>
<keyword evidence="3" id="KW-1185">Reference proteome</keyword>
<reference evidence="2" key="2">
    <citation type="submission" date="2025-09" db="UniProtKB">
        <authorList>
            <consortium name="Ensembl"/>
        </authorList>
    </citation>
    <scope>IDENTIFICATION</scope>
</reference>
<dbReference type="AlphaFoldDB" id="A0A3Q1G9W5"/>
<evidence type="ECO:0000313" key="3">
    <source>
        <dbReference type="Proteomes" id="UP000257200"/>
    </source>
</evidence>
<sequence>CVCMCVCLSVGAGSATVRRRRSRAVAAVSAAASKHAAGAQLLVAARRKVRLRVLGPGVSDEEDDGHECQHQEDASDDEDGEVPCGLLFPLIPERQVGAEDALS</sequence>
<organism evidence="2 3">
    <name type="scientific">Acanthochromis polyacanthus</name>
    <name type="common">spiny chromis</name>
    <dbReference type="NCBI Taxonomy" id="80966"/>
    <lineage>
        <taxon>Eukaryota</taxon>
        <taxon>Metazoa</taxon>
        <taxon>Chordata</taxon>
        <taxon>Craniata</taxon>
        <taxon>Vertebrata</taxon>
        <taxon>Euteleostomi</taxon>
        <taxon>Actinopterygii</taxon>
        <taxon>Neopterygii</taxon>
        <taxon>Teleostei</taxon>
        <taxon>Neoteleostei</taxon>
        <taxon>Acanthomorphata</taxon>
        <taxon>Ovalentaria</taxon>
        <taxon>Pomacentridae</taxon>
        <taxon>Acanthochromis</taxon>
    </lineage>
</organism>
<name>A0A3Q1G9W5_9TELE</name>
<feature type="region of interest" description="Disordered" evidence="1">
    <location>
        <begin position="56"/>
        <end position="83"/>
    </location>
</feature>
<reference evidence="2" key="1">
    <citation type="submission" date="2025-08" db="UniProtKB">
        <authorList>
            <consortium name="Ensembl"/>
        </authorList>
    </citation>
    <scope>IDENTIFICATION</scope>
</reference>